<evidence type="ECO:0000313" key="1">
    <source>
        <dbReference type="EMBL" id="MEJ8657940.1"/>
    </source>
</evidence>
<protein>
    <submittedName>
        <fullName evidence="1">Uncharacterized protein</fullName>
    </submittedName>
</protein>
<evidence type="ECO:0000313" key="2">
    <source>
        <dbReference type="Proteomes" id="UP001375539"/>
    </source>
</evidence>
<reference evidence="1" key="1">
    <citation type="submission" date="2024-03" db="EMBL/GenBank/DDBJ databases">
        <title>Novel Streptomyces species of biotechnological and ecological value are a feature of Machair soil.</title>
        <authorList>
            <person name="Prole J.R."/>
            <person name="Goodfellow M."/>
            <person name="Allenby N."/>
            <person name="Ward A.C."/>
        </authorList>
    </citation>
    <scope>NUCLEOTIDE SEQUENCE</scope>
    <source>
        <strain evidence="1">MS1.AVA.4</strain>
    </source>
</reference>
<dbReference type="Proteomes" id="UP001375539">
    <property type="component" value="Unassembled WGS sequence"/>
</dbReference>
<sequence>MSELIRQVTDRDARKRELTADRVPDWLGSYSLADGRLRAGVLSAAAAGESDMRALEAQLNALLALGAGGLTDLECLGRLHEVDFTGWPAELVDYMHDLLDIT</sequence>
<comment type="caution">
    <text evidence="1">The sequence shown here is derived from an EMBL/GenBank/DDBJ whole genome shotgun (WGS) entry which is preliminary data.</text>
</comment>
<dbReference type="EMBL" id="JBBKAI010000002">
    <property type="protein sequence ID" value="MEJ8657940.1"/>
    <property type="molecule type" value="Genomic_DNA"/>
</dbReference>
<name>A0ACC6QHE9_9ACTN</name>
<accession>A0ACC6QHE9</accession>
<keyword evidence="2" id="KW-1185">Reference proteome</keyword>
<organism evidence="1 2">
    <name type="scientific">Streptomyces pratisoli</name>
    <dbReference type="NCBI Taxonomy" id="3139917"/>
    <lineage>
        <taxon>Bacteria</taxon>
        <taxon>Bacillati</taxon>
        <taxon>Actinomycetota</taxon>
        <taxon>Actinomycetes</taxon>
        <taxon>Kitasatosporales</taxon>
        <taxon>Streptomycetaceae</taxon>
        <taxon>Streptomyces</taxon>
    </lineage>
</organism>
<proteinExistence type="predicted"/>
<gene>
    <name evidence="1" type="ORF">WKI58_15635</name>
</gene>